<dbReference type="Pfam" id="PF14869">
    <property type="entry name" value="DUF4488"/>
    <property type="match status" value="1"/>
</dbReference>
<dbReference type="CDD" id="cd00093">
    <property type="entry name" value="HTH_XRE"/>
    <property type="match status" value="1"/>
</dbReference>
<accession>A0A8J6QJR7</accession>
<dbReference type="Gene3D" id="1.10.260.40">
    <property type="entry name" value="lambda repressor-like DNA-binding domains"/>
    <property type="match status" value="1"/>
</dbReference>
<dbReference type="GO" id="GO:0003677">
    <property type="term" value="F:DNA binding"/>
    <property type="evidence" value="ECO:0007669"/>
    <property type="project" value="UniProtKB-KW"/>
</dbReference>
<keyword evidence="2" id="KW-1133">Transmembrane helix</keyword>
<evidence type="ECO:0000256" key="2">
    <source>
        <dbReference type="SAM" id="Phobius"/>
    </source>
</evidence>
<evidence type="ECO:0000313" key="5">
    <source>
        <dbReference type="Proteomes" id="UP000600588"/>
    </source>
</evidence>
<evidence type="ECO:0000313" key="4">
    <source>
        <dbReference type="EMBL" id="MBD0832914.1"/>
    </source>
</evidence>
<dbReference type="InterPro" id="IPR001387">
    <property type="entry name" value="Cro/C1-type_HTH"/>
</dbReference>
<gene>
    <name evidence="4" type="ORF">ICJ83_12285</name>
</gene>
<feature type="domain" description="HTH cro/C1-type" evidence="3">
    <location>
        <begin position="10"/>
        <end position="64"/>
    </location>
</feature>
<dbReference type="PROSITE" id="PS50943">
    <property type="entry name" value="HTH_CROC1"/>
    <property type="match status" value="1"/>
</dbReference>
<proteinExistence type="predicted"/>
<keyword evidence="2" id="KW-0472">Membrane</keyword>
<organism evidence="4 5">
    <name type="scientific">Aestuariibaculum sediminum</name>
    <dbReference type="NCBI Taxonomy" id="2770637"/>
    <lineage>
        <taxon>Bacteria</taxon>
        <taxon>Pseudomonadati</taxon>
        <taxon>Bacteroidota</taxon>
        <taxon>Flavobacteriia</taxon>
        <taxon>Flavobacteriales</taxon>
        <taxon>Flavobacteriaceae</taxon>
    </lineage>
</organism>
<protein>
    <submittedName>
        <fullName evidence="4">Helix-turn-helix domain-containing protein</fullName>
    </submittedName>
</protein>
<feature type="transmembrane region" description="Helical" evidence="2">
    <location>
        <begin position="101"/>
        <end position="119"/>
    </location>
</feature>
<dbReference type="PANTHER" id="PTHR46558">
    <property type="entry name" value="TRACRIPTIONAL REGULATORY PROTEIN-RELATED-RELATED"/>
    <property type="match status" value="1"/>
</dbReference>
<dbReference type="EMBL" id="JACVXB010000005">
    <property type="protein sequence ID" value="MBD0832914.1"/>
    <property type="molecule type" value="Genomic_DNA"/>
</dbReference>
<comment type="caution">
    <text evidence="4">The sequence shown here is derived from an EMBL/GenBank/DDBJ whole genome shotgun (WGS) entry which is preliminary data.</text>
</comment>
<dbReference type="SUPFAM" id="SSF47413">
    <property type="entry name" value="lambda repressor-like DNA-binding domains"/>
    <property type="match status" value="1"/>
</dbReference>
<reference evidence="4 5" key="1">
    <citation type="submission" date="2020-09" db="EMBL/GenBank/DDBJ databases">
        <title>TT11 complete genome.</title>
        <authorList>
            <person name="Wu Z."/>
        </authorList>
    </citation>
    <scope>NUCLEOTIDE SEQUENCE [LARGE SCALE GENOMIC DNA]</scope>
    <source>
        <strain evidence="4 5">TT11</strain>
    </source>
</reference>
<dbReference type="RefSeq" id="WP_188230699.1">
    <property type="nucleotide sequence ID" value="NZ_JACVXB010000005.1"/>
</dbReference>
<dbReference type="Pfam" id="PF01381">
    <property type="entry name" value="HTH_3"/>
    <property type="match status" value="1"/>
</dbReference>
<sequence>MAKLNFGKKLIEVRTSKGLTQEEVAEKCNVSVRTIQRIESGIVKPRAYTIRKISNILEFDFFEISEQNCDEDNESLEVNKHSILWYIKDLFNLKTNTMRKLLILTAPLFIFLCLFGLNASCQQKELLAEIEGTWQLCGKDSLISTNVEGFGKSRIKVISKGTFTVTEMKVKDSTLFADFVGSYKIEKNIYIEKILYTNPALRNYKGITNSFEYEIKDDLLFLKGVNNIYDEIWKRVEFN</sequence>
<keyword evidence="5" id="KW-1185">Reference proteome</keyword>
<dbReference type="InterPro" id="IPR027991">
    <property type="entry name" value="DUF4488"/>
</dbReference>
<dbReference type="InterPro" id="IPR010982">
    <property type="entry name" value="Lambda_DNA-bd_dom_sf"/>
</dbReference>
<dbReference type="SMART" id="SM00530">
    <property type="entry name" value="HTH_XRE"/>
    <property type="match status" value="1"/>
</dbReference>
<evidence type="ECO:0000259" key="3">
    <source>
        <dbReference type="PROSITE" id="PS50943"/>
    </source>
</evidence>
<keyword evidence="2" id="KW-0812">Transmembrane</keyword>
<dbReference type="Proteomes" id="UP000600588">
    <property type="component" value="Unassembled WGS sequence"/>
</dbReference>
<name>A0A8J6QJR7_9FLAO</name>
<dbReference type="AlphaFoldDB" id="A0A8J6QJR7"/>
<keyword evidence="1" id="KW-0238">DNA-binding</keyword>
<dbReference type="PANTHER" id="PTHR46558:SF4">
    <property type="entry name" value="DNA-BIDING PHAGE PROTEIN"/>
    <property type="match status" value="1"/>
</dbReference>
<dbReference type="Gene3D" id="2.40.128.490">
    <property type="entry name" value="Uncharacterised protein PF14869, DUF4488"/>
    <property type="match status" value="1"/>
</dbReference>
<evidence type="ECO:0000256" key="1">
    <source>
        <dbReference type="ARBA" id="ARBA00023125"/>
    </source>
</evidence>